<evidence type="ECO:0000313" key="2">
    <source>
        <dbReference type="EMBL" id="KAK1444866.1"/>
    </source>
</evidence>
<dbReference type="Proteomes" id="UP001230268">
    <property type="component" value="Unassembled WGS sequence"/>
</dbReference>
<feature type="chain" id="PRO_5042028175" evidence="1">
    <location>
        <begin position="17"/>
        <end position="125"/>
    </location>
</feature>
<sequence>MMWKLLAFFVISTSFADPAMEPLLNYLGEFGVREAMILREMEIYSKNPDAVTPINETSLAKTLFDPAAGDGYATAAWVVQGESVKRISQVKHKRPRVLNALLKMEQGLKPLPFKLSDLSDDKYFL</sequence>
<dbReference type="EMBL" id="JAVEPI010000001">
    <property type="protein sequence ID" value="KAK1444866.1"/>
    <property type="molecule type" value="Genomic_DNA"/>
</dbReference>
<dbReference type="AlphaFoldDB" id="A0AAD8UTT9"/>
<name>A0AAD8UTT9_BABGI</name>
<reference evidence="2" key="1">
    <citation type="submission" date="2023-08" db="EMBL/GenBank/DDBJ databases">
        <title>Draft sequence of the Babesia gibsoni genome.</title>
        <authorList>
            <person name="Yamagishi J.Y."/>
            <person name="Xuan X.X."/>
        </authorList>
    </citation>
    <scope>NUCLEOTIDE SEQUENCE</scope>
    <source>
        <strain evidence="2">Azabu</strain>
    </source>
</reference>
<accession>A0AAD8UTT9</accession>
<keyword evidence="3" id="KW-1185">Reference proteome</keyword>
<feature type="signal peptide" evidence="1">
    <location>
        <begin position="1"/>
        <end position="16"/>
    </location>
</feature>
<proteinExistence type="predicted"/>
<comment type="caution">
    <text evidence="2">The sequence shown here is derived from an EMBL/GenBank/DDBJ whole genome shotgun (WGS) entry which is preliminary data.</text>
</comment>
<evidence type="ECO:0000256" key="1">
    <source>
        <dbReference type="SAM" id="SignalP"/>
    </source>
</evidence>
<keyword evidence="1" id="KW-0732">Signal</keyword>
<organism evidence="2 3">
    <name type="scientific">Babesia gibsoni</name>
    <dbReference type="NCBI Taxonomy" id="33632"/>
    <lineage>
        <taxon>Eukaryota</taxon>
        <taxon>Sar</taxon>
        <taxon>Alveolata</taxon>
        <taxon>Apicomplexa</taxon>
        <taxon>Aconoidasida</taxon>
        <taxon>Piroplasmida</taxon>
        <taxon>Babesiidae</taxon>
        <taxon>Babesia</taxon>
    </lineage>
</organism>
<evidence type="ECO:0000313" key="3">
    <source>
        <dbReference type="Proteomes" id="UP001230268"/>
    </source>
</evidence>
<protein>
    <submittedName>
        <fullName evidence="2">Uncharacterized protein</fullName>
    </submittedName>
</protein>
<gene>
    <name evidence="2" type="ORF">BgAZ_107720</name>
</gene>